<accession>A0A1G7R5H8</accession>
<dbReference type="GO" id="GO:0016987">
    <property type="term" value="F:sigma factor activity"/>
    <property type="evidence" value="ECO:0007669"/>
    <property type="project" value="UniProtKB-KW"/>
</dbReference>
<evidence type="ECO:0000259" key="5">
    <source>
        <dbReference type="Pfam" id="PF04542"/>
    </source>
</evidence>
<dbReference type="Pfam" id="PF04542">
    <property type="entry name" value="Sigma70_r2"/>
    <property type="match status" value="1"/>
</dbReference>
<evidence type="ECO:0000313" key="8">
    <source>
        <dbReference type="Proteomes" id="UP000199045"/>
    </source>
</evidence>
<dbReference type="OrthoDB" id="9150024at2"/>
<evidence type="ECO:0000256" key="3">
    <source>
        <dbReference type="ARBA" id="ARBA00023082"/>
    </source>
</evidence>
<dbReference type="Proteomes" id="UP000199045">
    <property type="component" value="Unassembled WGS sequence"/>
</dbReference>
<dbReference type="Gene3D" id="1.10.10.10">
    <property type="entry name" value="Winged helix-like DNA-binding domain superfamily/Winged helix DNA-binding domain"/>
    <property type="match status" value="1"/>
</dbReference>
<proteinExistence type="inferred from homology"/>
<sequence length="206" mass="24046">MQSESHVLWWNAFKQGDWDAFTALYGEFYELLNNYGRKFTQDADLIQDVVHDLFVRLWTTRTRLGNPASVKNYLYKALRSALFRKIQSLSKFVELDNASGQGGFTVNFIPDASFRQEEQELRNQVIALVNTLPARQQEIIFLRFYEGMSYEEIAVIMDINMSSTYKLLYKALDNLQKVSDKRFLTILSVLFFLSNNFSKKMMIPEG</sequence>
<dbReference type="InterPro" id="IPR007627">
    <property type="entry name" value="RNA_pol_sigma70_r2"/>
</dbReference>
<dbReference type="PANTHER" id="PTHR43133">
    <property type="entry name" value="RNA POLYMERASE ECF-TYPE SIGMA FACTO"/>
    <property type="match status" value="1"/>
</dbReference>
<dbReference type="InterPro" id="IPR039425">
    <property type="entry name" value="RNA_pol_sigma-70-like"/>
</dbReference>
<dbReference type="CDD" id="cd06171">
    <property type="entry name" value="Sigma70_r4"/>
    <property type="match status" value="1"/>
</dbReference>
<feature type="domain" description="RNA polymerase sigma-70 region 2" evidence="5">
    <location>
        <begin position="24"/>
        <end position="88"/>
    </location>
</feature>
<dbReference type="NCBIfam" id="TIGR02937">
    <property type="entry name" value="sigma70-ECF"/>
    <property type="match status" value="1"/>
</dbReference>
<dbReference type="EMBL" id="FNBN01000003">
    <property type="protein sequence ID" value="SDG05964.1"/>
    <property type="molecule type" value="Genomic_DNA"/>
</dbReference>
<keyword evidence="2" id="KW-0805">Transcription regulation</keyword>
<evidence type="ECO:0000256" key="2">
    <source>
        <dbReference type="ARBA" id="ARBA00023015"/>
    </source>
</evidence>
<comment type="similarity">
    <text evidence="1">Belongs to the sigma-70 factor family. ECF subfamily.</text>
</comment>
<protein>
    <submittedName>
        <fullName evidence="7">RNA polymerase sigma factor, sigma-70 family</fullName>
    </submittedName>
</protein>
<evidence type="ECO:0000256" key="1">
    <source>
        <dbReference type="ARBA" id="ARBA00010641"/>
    </source>
</evidence>
<dbReference type="AlphaFoldDB" id="A0A1G7R5H8"/>
<organism evidence="7 8">
    <name type="scientific">Chitinophaga filiformis</name>
    <name type="common">Myxococcus filiformis</name>
    <name type="synonym">Flexibacter filiformis</name>
    <dbReference type="NCBI Taxonomy" id="104663"/>
    <lineage>
        <taxon>Bacteria</taxon>
        <taxon>Pseudomonadati</taxon>
        <taxon>Bacteroidota</taxon>
        <taxon>Chitinophagia</taxon>
        <taxon>Chitinophagales</taxon>
        <taxon>Chitinophagaceae</taxon>
        <taxon>Chitinophaga</taxon>
    </lineage>
</organism>
<dbReference type="Gene3D" id="1.10.1740.10">
    <property type="match status" value="1"/>
</dbReference>
<dbReference type="InterPro" id="IPR036388">
    <property type="entry name" value="WH-like_DNA-bd_sf"/>
</dbReference>
<dbReference type="SUPFAM" id="SSF88946">
    <property type="entry name" value="Sigma2 domain of RNA polymerase sigma factors"/>
    <property type="match status" value="1"/>
</dbReference>
<name>A0A1G7R5H8_CHIFI</name>
<keyword evidence="3" id="KW-0731">Sigma factor</keyword>
<evidence type="ECO:0000313" key="7">
    <source>
        <dbReference type="EMBL" id="SDG05964.1"/>
    </source>
</evidence>
<dbReference type="PANTHER" id="PTHR43133:SF46">
    <property type="entry name" value="RNA POLYMERASE SIGMA-70 FACTOR ECF SUBFAMILY"/>
    <property type="match status" value="1"/>
</dbReference>
<dbReference type="InterPro" id="IPR013324">
    <property type="entry name" value="RNA_pol_sigma_r3/r4-like"/>
</dbReference>
<reference evidence="7 8" key="1">
    <citation type="submission" date="2016-10" db="EMBL/GenBank/DDBJ databases">
        <authorList>
            <person name="de Groot N.N."/>
        </authorList>
    </citation>
    <scope>NUCLEOTIDE SEQUENCE [LARGE SCALE GENOMIC DNA]</scope>
    <source>
        <strain evidence="7 8">DSM 527</strain>
    </source>
</reference>
<keyword evidence="4" id="KW-0804">Transcription</keyword>
<dbReference type="InterPro" id="IPR013249">
    <property type="entry name" value="RNA_pol_sigma70_r4_t2"/>
</dbReference>
<dbReference type="RefSeq" id="WP_089832779.1">
    <property type="nucleotide sequence ID" value="NZ_FNBN01000003.1"/>
</dbReference>
<feature type="domain" description="RNA polymerase sigma factor 70 region 4 type 2" evidence="6">
    <location>
        <begin position="123"/>
        <end position="173"/>
    </location>
</feature>
<dbReference type="Pfam" id="PF08281">
    <property type="entry name" value="Sigma70_r4_2"/>
    <property type="match status" value="1"/>
</dbReference>
<dbReference type="GO" id="GO:0006352">
    <property type="term" value="P:DNA-templated transcription initiation"/>
    <property type="evidence" value="ECO:0007669"/>
    <property type="project" value="InterPro"/>
</dbReference>
<dbReference type="InterPro" id="IPR014284">
    <property type="entry name" value="RNA_pol_sigma-70_dom"/>
</dbReference>
<dbReference type="SUPFAM" id="SSF88659">
    <property type="entry name" value="Sigma3 and sigma4 domains of RNA polymerase sigma factors"/>
    <property type="match status" value="1"/>
</dbReference>
<evidence type="ECO:0000256" key="4">
    <source>
        <dbReference type="ARBA" id="ARBA00023163"/>
    </source>
</evidence>
<gene>
    <name evidence="7" type="ORF">SAMN04488121_103325</name>
</gene>
<dbReference type="InterPro" id="IPR013325">
    <property type="entry name" value="RNA_pol_sigma_r2"/>
</dbReference>
<evidence type="ECO:0000259" key="6">
    <source>
        <dbReference type="Pfam" id="PF08281"/>
    </source>
</evidence>
<dbReference type="STRING" id="104663.SAMN04488121_103325"/>
<dbReference type="GO" id="GO:0003677">
    <property type="term" value="F:DNA binding"/>
    <property type="evidence" value="ECO:0007669"/>
    <property type="project" value="InterPro"/>
</dbReference>